<dbReference type="Proteomes" id="UP000027361">
    <property type="component" value="Unassembled WGS sequence"/>
</dbReference>
<dbReference type="GeneID" id="25266613"/>
<evidence type="ECO:0000256" key="2">
    <source>
        <dbReference type="SAM" id="MobiDB-lite"/>
    </source>
</evidence>
<evidence type="ECO:0000313" key="4">
    <source>
        <dbReference type="EMBL" id="KDN42413.1"/>
    </source>
</evidence>
<feature type="region of interest" description="Disordered" evidence="2">
    <location>
        <begin position="655"/>
        <end position="868"/>
    </location>
</feature>
<dbReference type="GO" id="GO:0005634">
    <property type="term" value="C:nucleus"/>
    <property type="evidence" value="ECO:0007669"/>
    <property type="project" value="TreeGrafter"/>
</dbReference>
<dbReference type="InParanoid" id="A0A066VQ79"/>
<evidence type="ECO:0000259" key="3">
    <source>
        <dbReference type="Pfam" id="PF25790"/>
    </source>
</evidence>
<feature type="region of interest" description="Disordered" evidence="2">
    <location>
        <begin position="499"/>
        <end position="520"/>
    </location>
</feature>
<feature type="region of interest" description="Disordered" evidence="2">
    <location>
        <begin position="43"/>
        <end position="79"/>
    </location>
</feature>
<feature type="compositionally biased region" description="Basic and acidic residues" evidence="2">
    <location>
        <begin position="765"/>
        <end position="779"/>
    </location>
</feature>
<dbReference type="OrthoDB" id="272357at2759"/>
<dbReference type="Pfam" id="PF25790">
    <property type="entry name" value="BCD1"/>
    <property type="match status" value="1"/>
</dbReference>
<feature type="compositionally biased region" description="Pro residues" evidence="2">
    <location>
        <begin position="827"/>
        <end position="836"/>
    </location>
</feature>
<feature type="compositionally biased region" description="Low complexity" evidence="2">
    <location>
        <begin position="578"/>
        <end position="593"/>
    </location>
</feature>
<feature type="compositionally biased region" description="Basic and acidic residues" evidence="2">
    <location>
        <begin position="307"/>
        <end position="320"/>
    </location>
</feature>
<proteinExistence type="predicted"/>
<feature type="compositionally biased region" description="Polar residues" evidence="2">
    <location>
        <begin position="58"/>
        <end position="79"/>
    </location>
</feature>
<dbReference type="PANTHER" id="PTHR13483:SF3">
    <property type="entry name" value="BOX C_D SNORNA PROTEIN 1"/>
    <property type="match status" value="1"/>
</dbReference>
<sequence length="868" mass="93175">MPAATSSVCVECKEKAGRYKCPVCHQQGITCSLTCSKAHKENAHASSSNPSAGPKLSRGSSTTAVVASQPSTSKLGNASEISEPTLVTKANSDKGLYELNQDSLLSDYLFLSHMSRNVSSIGRALASEQWADGAIKASKLQTHAGPAAAAELALSQKEAEERLLQMQQQQDRRGAKGKRKLGDGAGLNGKRLTRNQERRELLAKQCRYLRLPILFLPEGMGLAKSNRSTWLRRESQMEYTVEFRTRAFTSSSKENEWKATLHRQPPEANPVVCLLEHLESHSSGRIAKPSHCGGASINSVKKRIRGKRDSSSASKQHDQMLESGADPGKGESDGDGDGDGKQGNSALEAVRGDNLRQDREWQIEDDAWLPILRDLHGWSATLNIKDQQTLCGFLESLPAPTPISPLNNKRLRLIKPESLRGLFSLCVPLTRVALRNESSQKHLEWYERQRAKGAIDKYTPFLDTAAGGSSEKQAEVLSAFSRKTKPEETEEQHQRWLATVPSGPRSMRATNQETSVAASDSSLVNTGLLQKLSAQMKALSRDQSLPPAENGCDTSDKAHVESINISQAWPLEADAKDPAAASSAPAPSKSASSRTLLRVPILDTNEPSKGIQELLQHCPSGYGVVEYPIFEIWLQHDLDAAVHQGLIKLLNFEKGKKASGERQDGSESSSDGSGSESEVDSGSSSSGSSTVSSKSSEIQITSERVTATAKKRALEPASVAPESARKTAKWASGPSVALGLGHYGSDTDSDSEAGDNAAASASNEAKGEHSKVETPRADLVHPATKLIGAYAESTDDDEEDDAPPDGETHTTAHAGLASLAQQLGFAPPKPPSPPRSPLTTPTEREGQAEPGVEGGVFAEDSLIWSDEE</sequence>
<dbReference type="SUPFAM" id="SSF144232">
    <property type="entry name" value="HIT/MYND zinc finger-like"/>
    <property type="match status" value="1"/>
</dbReference>
<organism evidence="4 5">
    <name type="scientific">Tilletiaria anomala (strain ATCC 24038 / CBS 436.72 / UBC 951)</name>
    <dbReference type="NCBI Taxonomy" id="1037660"/>
    <lineage>
        <taxon>Eukaryota</taxon>
        <taxon>Fungi</taxon>
        <taxon>Dikarya</taxon>
        <taxon>Basidiomycota</taxon>
        <taxon>Ustilaginomycotina</taxon>
        <taxon>Exobasidiomycetes</taxon>
        <taxon>Georgefischeriales</taxon>
        <taxon>Tilletiariaceae</taxon>
        <taxon>Tilletiaria</taxon>
    </lineage>
</organism>
<comment type="caution">
    <text evidence="4">The sequence shown here is derived from an EMBL/GenBank/DDBJ whole genome shotgun (WGS) entry which is preliminary data.</text>
</comment>
<accession>A0A066VQ79</accession>
<feature type="compositionally biased region" description="Low complexity" evidence="2">
    <location>
        <begin position="666"/>
        <end position="697"/>
    </location>
</feature>
<feature type="region of interest" description="Disordered" evidence="2">
    <location>
        <begin position="284"/>
        <end position="353"/>
    </location>
</feature>
<feature type="compositionally biased region" description="Acidic residues" evidence="2">
    <location>
        <begin position="793"/>
        <end position="804"/>
    </location>
</feature>
<dbReference type="InterPro" id="IPR051639">
    <property type="entry name" value="BCD1"/>
</dbReference>
<feature type="region of interest" description="Disordered" evidence="2">
    <location>
        <begin position="574"/>
        <end position="595"/>
    </location>
</feature>
<keyword evidence="1" id="KW-0597">Phosphoprotein</keyword>
<protein>
    <recommendedName>
        <fullName evidence="3">BCD1 alpha/beta domain-containing protein</fullName>
    </recommendedName>
</protein>
<feature type="region of interest" description="Disordered" evidence="2">
    <location>
        <begin position="163"/>
        <end position="192"/>
    </location>
</feature>
<dbReference type="GO" id="GO:0070761">
    <property type="term" value="C:pre-snoRNP complex"/>
    <property type="evidence" value="ECO:0007669"/>
    <property type="project" value="TreeGrafter"/>
</dbReference>
<feature type="domain" description="BCD1 alpha/beta" evidence="3">
    <location>
        <begin position="200"/>
        <end position="282"/>
    </location>
</feature>
<dbReference type="GO" id="GO:0000492">
    <property type="term" value="P:box C/D snoRNP assembly"/>
    <property type="evidence" value="ECO:0007669"/>
    <property type="project" value="TreeGrafter"/>
</dbReference>
<dbReference type="Gene3D" id="3.30.60.190">
    <property type="match status" value="1"/>
</dbReference>
<dbReference type="PANTHER" id="PTHR13483">
    <property type="entry name" value="BOX C_D SNORNA PROTEIN 1-RELATED"/>
    <property type="match status" value="1"/>
</dbReference>
<evidence type="ECO:0000256" key="1">
    <source>
        <dbReference type="ARBA" id="ARBA00022553"/>
    </source>
</evidence>
<gene>
    <name evidence="4" type="ORF">K437DRAFT_275180</name>
</gene>
<feature type="compositionally biased region" description="Basic and acidic residues" evidence="2">
    <location>
        <begin position="655"/>
        <end position="665"/>
    </location>
</feature>
<evidence type="ECO:0000313" key="5">
    <source>
        <dbReference type="Proteomes" id="UP000027361"/>
    </source>
</evidence>
<dbReference type="InterPro" id="IPR057721">
    <property type="entry name" value="BCD1_alpha/beta"/>
</dbReference>
<feature type="compositionally biased region" description="Polar residues" evidence="2">
    <location>
        <begin position="508"/>
        <end position="520"/>
    </location>
</feature>
<dbReference type="RefSeq" id="XP_013242048.1">
    <property type="nucleotide sequence ID" value="XM_013386594.1"/>
</dbReference>
<dbReference type="EMBL" id="JMSN01000070">
    <property type="protein sequence ID" value="KDN42413.1"/>
    <property type="molecule type" value="Genomic_DNA"/>
</dbReference>
<dbReference type="CDD" id="cd23023">
    <property type="entry name" value="zf-HIT_BCD1"/>
    <property type="match status" value="1"/>
</dbReference>
<dbReference type="GO" id="GO:0048254">
    <property type="term" value="P:snoRNA localization"/>
    <property type="evidence" value="ECO:0007669"/>
    <property type="project" value="TreeGrafter"/>
</dbReference>
<keyword evidence="5" id="KW-1185">Reference proteome</keyword>
<dbReference type="STRING" id="1037660.A0A066VQ79"/>
<reference evidence="4 5" key="1">
    <citation type="submission" date="2014-05" db="EMBL/GenBank/DDBJ databases">
        <title>Draft genome sequence of a rare smut relative, Tilletiaria anomala UBC 951.</title>
        <authorList>
            <consortium name="DOE Joint Genome Institute"/>
            <person name="Toome M."/>
            <person name="Kuo A."/>
            <person name="Henrissat B."/>
            <person name="Lipzen A."/>
            <person name="Tritt A."/>
            <person name="Yoshinaga Y."/>
            <person name="Zane M."/>
            <person name="Barry K."/>
            <person name="Grigoriev I.V."/>
            <person name="Spatafora J.W."/>
            <person name="Aimea M.C."/>
        </authorList>
    </citation>
    <scope>NUCLEOTIDE SEQUENCE [LARGE SCALE GENOMIC DNA]</scope>
    <source>
        <strain evidence="4 5">UBC 951</strain>
    </source>
</reference>
<dbReference type="AlphaFoldDB" id="A0A066VQ79"/>
<name>A0A066VQ79_TILAU</name>
<dbReference type="HOGENOM" id="CLU_330440_0_0_1"/>
<dbReference type="GO" id="GO:0000463">
    <property type="term" value="P:maturation of LSU-rRNA from tricistronic rRNA transcript (SSU-rRNA, 5.8S rRNA, LSU-rRNA)"/>
    <property type="evidence" value="ECO:0007669"/>
    <property type="project" value="TreeGrafter"/>
</dbReference>